<evidence type="ECO:0000313" key="2">
    <source>
        <dbReference type="EMBL" id="QIP11540.1"/>
    </source>
</evidence>
<name>A0A6G9AGF7_9BACT</name>
<evidence type="ECO:0000259" key="1">
    <source>
        <dbReference type="PROSITE" id="PS50930"/>
    </source>
</evidence>
<dbReference type="InterPro" id="IPR007492">
    <property type="entry name" value="LytTR_DNA-bd_dom"/>
</dbReference>
<sequence>MNKPAHQTDQTIKIPGVVKPIPIGLITHCKGYGNYTLIYRLGEKYPIVSSWTLKLFEKQLPSFLRANKSTLINHRHIMSIERLDGRSLEFMLANEAPVMVARRRVQGIRAKLAQLQNQKESAASFARLA</sequence>
<dbReference type="PANTHER" id="PTHR37299:SF1">
    <property type="entry name" value="STAGE 0 SPORULATION PROTEIN A HOMOLOG"/>
    <property type="match status" value="1"/>
</dbReference>
<accession>A0A6G9AGF7</accession>
<dbReference type="PANTHER" id="PTHR37299">
    <property type="entry name" value="TRANSCRIPTIONAL REGULATOR-RELATED"/>
    <property type="match status" value="1"/>
</dbReference>
<proteinExistence type="predicted"/>
<dbReference type="Proteomes" id="UP000501802">
    <property type="component" value="Chromosome"/>
</dbReference>
<reference evidence="2 3" key="1">
    <citation type="submission" date="2020-03" db="EMBL/GenBank/DDBJ databases">
        <authorList>
            <person name="Kim M.K."/>
        </authorList>
    </citation>
    <scope>NUCLEOTIDE SEQUENCE [LARGE SCALE GENOMIC DNA]</scope>
    <source>
        <strain evidence="2 3">BT328</strain>
    </source>
</reference>
<gene>
    <name evidence="2" type="ORF">G8759_02285</name>
</gene>
<dbReference type="RefSeq" id="WP_167204829.1">
    <property type="nucleotide sequence ID" value="NZ_CP050063.1"/>
</dbReference>
<protein>
    <submittedName>
        <fullName evidence="2">LytTR family transcriptional regulator</fullName>
    </submittedName>
</protein>
<dbReference type="AlphaFoldDB" id="A0A6G9AGF7"/>
<evidence type="ECO:0000313" key="3">
    <source>
        <dbReference type="Proteomes" id="UP000501802"/>
    </source>
</evidence>
<dbReference type="GO" id="GO:0003677">
    <property type="term" value="F:DNA binding"/>
    <property type="evidence" value="ECO:0007669"/>
    <property type="project" value="InterPro"/>
</dbReference>
<dbReference type="InterPro" id="IPR046947">
    <property type="entry name" value="LytR-like"/>
</dbReference>
<dbReference type="SMART" id="SM00850">
    <property type="entry name" value="LytTR"/>
    <property type="match status" value="1"/>
</dbReference>
<organism evidence="2 3">
    <name type="scientific">Spirosoma aureum</name>
    <dbReference type="NCBI Taxonomy" id="2692134"/>
    <lineage>
        <taxon>Bacteria</taxon>
        <taxon>Pseudomonadati</taxon>
        <taxon>Bacteroidota</taxon>
        <taxon>Cytophagia</taxon>
        <taxon>Cytophagales</taxon>
        <taxon>Cytophagaceae</taxon>
        <taxon>Spirosoma</taxon>
    </lineage>
</organism>
<dbReference type="PROSITE" id="PS50930">
    <property type="entry name" value="HTH_LYTTR"/>
    <property type="match status" value="1"/>
</dbReference>
<dbReference type="Gene3D" id="2.40.50.1020">
    <property type="entry name" value="LytTr DNA-binding domain"/>
    <property type="match status" value="1"/>
</dbReference>
<keyword evidence="3" id="KW-1185">Reference proteome</keyword>
<dbReference type="EMBL" id="CP050063">
    <property type="protein sequence ID" value="QIP11540.1"/>
    <property type="molecule type" value="Genomic_DNA"/>
</dbReference>
<dbReference type="Pfam" id="PF04397">
    <property type="entry name" value="LytTR"/>
    <property type="match status" value="1"/>
</dbReference>
<dbReference type="GO" id="GO:0000156">
    <property type="term" value="F:phosphorelay response regulator activity"/>
    <property type="evidence" value="ECO:0007669"/>
    <property type="project" value="InterPro"/>
</dbReference>
<dbReference type="KEGG" id="spib:G8759_02285"/>
<feature type="domain" description="HTH LytTR-type" evidence="1">
    <location>
        <begin position="51"/>
        <end position="114"/>
    </location>
</feature>